<organism evidence="3 4">
    <name type="scientific">Lipingzhangella rawalii</name>
    <dbReference type="NCBI Taxonomy" id="2055835"/>
    <lineage>
        <taxon>Bacteria</taxon>
        <taxon>Bacillati</taxon>
        <taxon>Actinomycetota</taxon>
        <taxon>Actinomycetes</taxon>
        <taxon>Streptosporangiales</taxon>
        <taxon>Nocardiopsidaceae</taxon>
        <taxon>Lipingzhangella</taxon>
    </lineage>
</organism>
<comment type="caution">
    <text evidence="3">The sequence shown here is derived from an EMBL/GenBank/DDBJ whole genome shotgun (WGS) entry which is preliminary data.</text>
</comment>
<dbReference type="Proteomes" id="UP001250214">
    <property type="component" value="Unassembled WGS sequence"/>
</dbReference>
<dbReference type="Pfam" id="PF20014">
    <property type="entry name" value="GAP1-M"/>
    <property type="match status" value="1"/>
</dbReference>
<gene>
    <name evidence="3" type="ORF">RIF23_13545</name>
</gene>
<feature type="domain" description="GTPase-associated protein 1 middle" evidence="1">
    <location>
        <begin position="67"/>
        <end position="142"/>
    </location>
</feature>
<dbReference type="InterPro" id="IPR045401">
    <property type="entry name" value="GAP1-M"/>
</dbReference>
<reference evidence="4" key="1">
    <citation type="submission" date="2023-07" db="EMBL/GenBank/DDBJ databases">
        <title>Novel species in the genus Lipingzhangella isolated from Sambhar Salt Lake.</title>
        <authorList>
            <person name="Jiya N."/>
            <person name="Kajale S."/>
            <person name="Sharma A."/>
        </authorList>
    </citation>
    <scope>NUCLEOTIDE SEQUENCE [LARGE SCALE GENOMIC DNA]</scope>
    <source>
        <strain evidence="4">LS1_29</strain>
    </source>
</reference>
<evidence type="ECO:0000259" key="1">
    <source>
        <dbReference type="Pfam" id="PF20014"/>
    </source>
</evidence>
<evidence type="ECO:0000313" key="3">
    <source>
        <dbReference type="EMBL" id="MDS1271321.1"/>
    </source>
</evidence>
<protein>
    <submittedName>
        <fullName evidence="3">GTPase-associated protein 1-related protein</fullName>
    </submittedName>
</protein>
<dbReference type="EMBL" id="JAVLVT010000005">
    <property type="protein sequence ID" value="MDS1271321.1"/>
    <property type="molecule type" value="Genomic_DNA"/>
</dbReference>
<keyword evidence="4" id="KW-1185">Reference proteome</keyword>
<dbReference type="InterPro" id="IPR049532">
    <property type="entry name" value="GAP1-like_C"/>
</dbReference>
<dbReference type="Pfam" id="PF20052">
    <property type="entry name" value="GAP1-C"/>
    <property type="match status" value="1"/>
</dbReference>
<accession>A0ABU2H7N5</accession>
<sequence length="799" mass="86993">MWFAHVVVVEQAPAHAETRTDDSPDDEPLPIELWDSPVWSATAAESGELPEVSTPCPPGPLNRSRIAAWLRNHPTQLLARLVAAADRAIDGGPPIVLVADGDTVAHWIAAISQTLAPERARRLSFATTSQSSDPGLHIRGVPPQYAPPRSQGILRFDLSLECALADTDTSERAGDVPHPLAVRLAQTGVEFTPTLWQEARELGDGSQASLTDWHPIVLASAALRLGQRLSTSELGLVCHWLPEGAQRMAREEVAELVGLILDALEPTLGDSALLELHHAAERSGATDAAERLAESLALRALDRIVHGGGAPPVVSIRTGQVRRTVTDRVCAVFVEAAQGSAHLWVSVLAELLDWMRSSGLEPPEAETRRLGRDVIAPVLVTRPQDEAVAALVHTYPAIARGVGDALAGHPRSALLVLLRGPAGTVLAGRTSAPDVPPALVEHPRLYELYRIAAAGPRTDPATVLAEIINLRQEMRHNGRASASAAYDLDIDLIRDVWGHRNDPEAVARTLRVLPAPVQVDPEVDTWVTDAVLRLPERAEVNAWTELATELSQHWMWPRLPSSVRWSTRRWEHYRNRKATYEQPASALAELVEFAELAVHQAPPSVEDTRTARAGTTATAVTVAEPDDVAVAAGILRRVVHTDLCAVLLRTRCVETLAQALQYCTEELFRSYCAQLSLFLAQHPAPELAARIYLAAGDPHLRATHPRRCQHLRAEVLTPAVALWRRRDVAALRNRLPEARRPGRSEWSRRGAVLHTVGVLRGRLRAHSTRVLVALVDRLRTRAPEPDTGAAPRPDGAGAR</sequence>
<name>A0ABU2H7N5_9ACTN</name>
<evidence type="ECO:0000313" key="4">
    <source>
        <dbReference type="Proteomes" id="UP001250214"/>
    </source>
</evidence>
<evidence type="ECO:0000259" key="2">
    <source>
        <dbReference type="Pfam" id="PF20052"/>
    </source>
</evidence>
<feature type="domain" description="GTPase-associated protein 1-like C-terminal" evidence="2">
    <location>
        <begin position="196"/>
        <end position="565"/>
    </location>
</feature>
<proteinExistence type="predicted"/>